<gene>
    <name evidence="1" type="ORF">LY79DRAFT_282980</name>
</gene>
<evidence type="ECO:0000313" key="1">
    <source>
        <dbReference type="EMBL" id="KAK1598178.1"/>
    </source>
</evidence>
<accession>A0AAD8Q8X7</accession>
<organism evidence="1 2">
    <name type="scientific">Colletotrichum navitas</name>
    <dbReference type="NCBI Taxonomy" id="681940"/>
    <lineage>
        <taxon>Eukaryota</taxon>
        <taxon>Fungi</taxon>
        <taxon>Dikarya</taxon>
        <taxon>Ascomycota</taxon>
        <taxon>Pezizomycotina</taxon>
        <taxon>Sordariomycetes</taxon>
        <taxon>Hypocreomycetidae</taxon>
        <taxon>Glomerellales</taxon>
        <taxon>Glomerellaceae</taxon>
        <taxon>Colletotrichum</taxon>
        <taxon>Colletotrichum graminicola species complex</taxon>
    </lineage>
</organism>
<name>A0AAD8Q8X7_9PEZI</name>
<dbReference type="Proteomes" id="UP001230504">
    <property type="component" value="Unassembled WGS sequence"/>
</dbReference>
<protein>
    <submittedName>
        <fullName evidence="1">Uncharacterized protein</fullName>
    </submittedName>
</protein>
<dbReference type="EMBL" id="JAHLJV010000005">
    <property type="protein sequence ID" value="KAK1598178.1"/>
    <property type="molecule type" value="Genomic_DNA"/>
</dbReference>
<dbReference type="AlphaFoldDB" id="A0AAD8Q8X7"/>
<keyword evidence="2" id="KW-1185">Reference proteome</keyword>
<comment type="caution">
    <text evidence="1">The sequence shown here is derived from an EMBL/GenBank/DDBJ whole genome shotgun (WGS) entry which is preliminary data.</text>
</comment>
<proteinExistence type="predicted"/>
<sequence length="295" mass="32935">MVMGFSSRDLGPLGGSDLTARRFGSLGRAVGGGAEDKKTAHSPAACDEGCQRTNLPTSHQQLLRPGYNHLPRYRNELRNTCPHFVDTDRHVQVRNFRGKTHLCQYSAARFSSPSPAPSTVRAKDTYSKTSPVTRPVTLPCICIRIRIRVRVHTPQHLLSACINPPNCKPNQTKPANSWRWRRDTGRDISVGTYISSFQLGHILSSCYHSINNQRLQVSKTTPRVTMYLSSPASTPTPPAPGPRPPSLTFHVAIRKVRRCIRPFTIYLPRKVPTQYLHNFLSVTFSPHLPPCSPTP</sequence>
<evidence type="ECO:0000313" key="2">
    <source>
        <dbReference type="Proteomes" id="UP001230504"/>
    </source>
</evidence>
<reference evidence="1" key="1">
    <citation type="submission" date="2021-06" db="EMBL/GenBank/DDBJ databases">
        <title>Comparative genomics, transcriptomics and evolutionary studies reveal genomic signatures of adaptation to plant cell wall in hemibiotrophic fungi.</title>
        <authorList>
            <consortium name="DOE Joint Genome Institute"/>
            <person name="Baroncelli R."/>
            <person name="Diaz J.F."/>
            <person name="Benocci T."/>
            <person name="Peng M."/>
            <person name="Battaglia E."/>
            <person name="Haridas S."/>
            <person name="Andreopoulos W."/>
            <person name="Labutti K."/>
            <person name="Pangilinan J."/>
            <person name="Floch G.L."/>
            <person name="Makela M.R."/>
            <person name="Henrissat B."/>
            <person name="Grigoriev I.V."/>
            <person name="Crouch J.A."/>
            <person name="De Vries R.P."/>
            <person name="Sukno S.A."/>
            <person name="Thon M.R."/>
        </authorList>
    </citation>
    <scope>NUCLEOTIDE SEQUENCE</scope>
    <source>
        <strain evidence="1">CBS 125086</strain>
    </source>
</reference>
<dbReference type="GeneID" id="85436371"/>
<dbReference type="RefSeq" id="XP_060418883.1">
    <property type="nucleotide sequence ID" value="XM_060552131.1"/>
</dbReference>